<dbReference type="STRING" id="402600.SAMN05216188_11953"/>
<feature type="domain" description="Malonyl-CoA:ACP transacylase (MAT)" evidence="1">
    <location>
        <begin position="131"/>
        <end position="237"/>
    </location>
</feature>
<dbReference type="InterPro" id="IPR016035">
    <property type="entry name" value="Acyl_Trfase/lysoPLipase"/>
</dbReference>
<evidence type="ECO:0000259" key="1">
    <source>
        <dbReference type="Pfam" id="PF00698"/>
    </source>
</evidence>
<dbReference type="InterPro" id="IPR014043">
    <property type="entry name" value="Acyl_transferase_dom"/>
</dbReference>
<dbReference type="PANTHER" id="PTHR43074">
    <property type="entry name" value="OMEGA-3 POLYUNSATURATED FATTY ACID SYNTHASE PFAB-RELATED"/>
    <property type="match status" value="1"/>
</dbReference>
<sequence length="252" mass="27114">MLGPVTTAPIGTVTVEEHIPRNETRQPYRTRTAASELVVLAGASPQDLLDSFRAVTEDRRPLSVIARESQEKLAVRVLDRRLAAVATDTDELRRKTEQAVARVHNAPQTPFSTPDGTHYGAGSPGAGRIAFLFPGQGSQYVDMGADVAMHVPQARLLWDRLADVEMDNRPLHRVVFPGTAFSDEEREAQTGRLTATQWAQPAVAAHSMALLAVLDALGIRPDCVADHSLTALHAAESSATPPSCAWRGGEAS</sequence>
<dbReference type="EMBL" id="FOFR01000019">
    <property type="protein sequence ID" value="SES00302.1"/>
    <property type="molecule type" value="Genomic_DNA"/>
</dbReference>
<evidence type="ECO:0000313" key="2">
    <source>
        <dbReference type="EMBL" id="SES00302.1"/>
    </source>
</evidence>
<accession>A0A1H9TTD8</accession>
<keyword evidence="3" id="KW-1185">Reference proteome</keyword>
<dbReference type="GO" id="GO:0016740">
    <property type="term" value="F:transferase activity"/>
    <property type="evidence" value="ECO:0007669"/>
    <property type="project" value="UniProtKB-KW"/>
</dbReference>
<dbReference type="Pfam" id="PF00698">
    <property type="entry name" value="Acyl_transf_1"/>
    <property type="match status" value="1"/>
</dbReference>
<name>A0A1H9TTD8_9PSEU</name>
<dbReference type="InterPro" id="IPR001227">
    <property type="entry name" value="Ac_transferase_dom_sf"/>
</dbReference>
<evidence type="ECO:0000313" key="3">
    <source>
        <dbReference type="Proteomes" id="UP000199352"/>
    </source>
</evidence>
<organism evidence="2 3">
    <name type="scientific">Lentzea xinjiangensis</name>
    <dbReference type="NCBI Taxonomy" id="402600"/>
    <lineage>
        <taxon>Bacteria</taxon>
        <taxon>Bacillati</taxon>
        <taxon>Actinomycetota</taxon>
        <taxon>Actinomycetes</taxon>
        <taxon>Pseudonocardiales</taxon>
        <taxon>Pseudonocardiaceae</taxon>
        <taxon>Lentzea</taxon>
    </lineage>
</organism>
<reference evidence="3" key="1">
    <citation type="submission" date="2016-10" db="EMBL/GenBank/DDBJ databases">
        <authorList>
            <person name="Varghese N."/>
            <person name="Submissions S."/>
        </authorList>
    </citation>
    <scope>NUCLEOTIDE SEQUENCE [LARGE SCALE GENOMIC DNA]</scope>
    <source>
        <strain evidence="3">CGMCC 4.3525</strain>
    </source>
</reference>
<dbReference type="Gene3D" id="3.40.366.10">
    <property type="entry name" value="Malonyl-Coenzyme A Acyl Carrier Protein, domain 2"/>
    <property type="match status" value="1"/>
</dbReference>
<protein>
    <submittedName>
        <fullName evidence="2">Acyl transferase domain-containing protein</fullName>
    </submittedName>
</protein>
<dbReference type="PANTHER" id="PTHR43074:SF1">
    <property type="entry name" value="BETA-KETOACYL SYNTHASE FAMILY PROTEIN-RELATED"/>
    <property type="match status" value="1"/>
</dbReference>
<keyword evidence="2" id="KW-0808">Transferase</keyword>
<proteinExistence type="predicted"/>
<dbReference type="AlphaFoldDB" id="A0A1H9TTD8"/>
<gene>
    <name evidence="2" type="ORF">SAMN05216188_11953</name>
</gene>
<dbReference type="Proteomes" id="UP000199352">
    <property type="component" value="Unassembled WGS sequence"/>
</dbReference>
<dbReference type="InterPro" id="IPR052568">
    <property type="entry name" value="PKS-FAS_Synthase"/>
</dbReference>
<dbReference type="SUPFAM" id="SSF52151">
    <property type="entry name" value="FabD/lysophospholipase-like"/>
    <property type="match status" value="1"/>
</dbReference>